<dbReference type="RefSeq" id="WP_055662170.1">
    <property type="nucleotide sequence ID" value="NZ_CYPR01000023.1"/>
</dbReference>
<dbReference type="STRING" id="313367.JSE7799_00473"/>
<evidence type="ECO:0000313" key="1">
    <source>
        <dbReference type="EMBL" id="CUH19351.1"/>
    </source>
</evidence>
<proteinExistence type="predicted"/>
<name>A0A0M7B8W3_9RHOB</name>
<dbReference type="OrthoDB" id="9764216at2"/>
<dbReference type="PANTHER" id="PTHR39338">
    <property type="entry name" value="BLL5662 PROTEIN-RELATED"/>
    <property type="match status" value="1"/>
</dbReference>
<evidence type="ECO:0000313" key="2">
    <source>
        <dbReference type="Proteomes" id="UP000049455"/>
    </source>
</evidence>
<protein>
    <submittedName>
        <fullName evidence="1">VWA domain containing CoxE-like protein</fullName>
    </submittedName>
</protein>
<accession>A0A0M7B8W3</accession>
<dbReference type="Pfam" id="PF05762">
    <property type="entry name" value="VWA_CoxE"/>
    <property type="match status" value="1"/>
</dbReference>
<dbReference type="InterPro" id="IPR008912">
    <property type="entry name" value="Uncharacterised_CoxE"/>
</dbReference>
<reference evidence="1 2" key="1">
    <citation type="submission" date="2015-09" db="EMBL/GenBank/DDBJ databases">
        <authorList>
            <person name="Jackson K.R."/>
            <person name="Lunt B.L."/>
            <person name="Fisher J.N.B."/>
            <person name="Gardner A.V."/>
            <person name="Bailey M.E."/>
            <person name="Deus L.M."/>
            <person name="Earl A.S."/>
            <person name="Gibby P.D."/>
            <person name="Hartmann K.A."/>
            <person name="Liu J.E."/>
            <person name="Manci A.M."/>
            <person name="Nielsen D.A."/>
            <person name="Solomon M.B."/>
            <person name="Breakwell D.P."/>
            <person name="Burnett S.H."/>
            <person name="Grose J.H."/>
        </authorList>
    </citation>
    <scope>NUCLEOTIDE SEQUENCE [LARGE SCALE GENOMIC DNA]</scope>
    <source>
        <strain evidence="1 2">CECT 7799</strain>
    </source>
</reference>
<dbReference type="AlphaFoldDB" id="A0A0M7B8W3"/>
<gene>
    <name evidence="1" type="ORF">JSE7799_00473</name>
</gene>
<sequence length="393" mass="45298">MFLRFFEQLREAGIPVSLREHLTFLEALSADLVTHDVEAFYYLARAALVKDERHIDRFDRAFAAAFDGLDAVTPEQVLKAMDLPPDWLEKQAEKLLSDEEKAGLSALGGFDKLMETLRERLREQQGRHQGGSKWIGTAGTSPFGAYGYNPEGIRIGQDESRNRRAVKVWDKREFRDYGDEVELGTRNIKVALKRLRAWAREGAADELDLDDTIRSTARNGYLDVITRPERRLASKVLLFLDVGGSMDPHVRVVEELFSAARTEFRTLEHFYFHNCLYEGVWRDNRRRWEAVTSTSEVLNTYGPDYRCIFVGDAAMSPYEITHPGGANEHWNAEAGHVWLERARAQWPMNVWINPVPREQWDYTHSTRMIREIFEERMVPMTLAGLTEGMKLLT</sequence>
<dbReference type="Proteomes" id="UP000049455">
    <property type="component" value="Unassembled WGS sequence"/>
</dbReference>
<dbReference type="EMBL" id="CYPR01000023">
    <property type="protein sequence ID" value="CUH19351.1"/>
    <property type="molecule type" value="Genomic_DNA"/>
</dbReference>
<keyword evidence="2" id="KW-1185">Reference proteome</keyword>
<organism evidence="1 2">
    <name type="scientific">Jannaschia seosinensis</name>
    <dbReference type="NCBI Taxonomy" id="313367"/>
    <lineage>
        <taxon>Bacteria</taxon>
        <taxon>Pseudomonadati</taxon>
        <taxon>Pseudomonadota</taxon>
        <taxon>Alphaproteobacteria</taxon>
        <taxon>Rhodobacterales</taxon>
        <taxon>Roseobacteraceae</taxon>
        <taxon>Jannaschia</taxon>
    </lineage>
</organism>
<dbReference type="PANTHER" id="PTHR39338:SF7">
    <property type="entry name" value="BLL6692 PROTEIN"/>
    <property type="match status" value="1"/>
</dbReference>